<keyword evidence="1" id="KW-0805">Transcription regulation</keyword>
<comment type="caution">
    <text evidence="5">The sequence shown here is derived from an EMBL/GenBank/DDBJ whole genome shotgun (WGS) entry which is preliminary data.</text>
</comment>
<keyword evidence="2" id="KW-0238">DNA-binding</keyword>
<evidence type="ECO:0000256" key="1">
    <source>
        <dbReference type="ARBA" id="ARBA00023015"/>
    </source>
</evidence>
<dbReference type="PROSITE" id="PS01124">
    <property type="entry name" value="HTH_ARAC_FAMILY_2"/>
    <property type="match status" value="1"/>
</dbReference>
<dbReference type="PRINTS" id="PR00032">
    <property type="entry name" value="HTHARAC"/>
</dbReference>
<evidence type="ECO:0000313" key="5">
    <source>
        <dbReference type="EMBL" id="MDR6434748.1"/>
    </source>
</evidence>
<dbReference type="EMBL" id="JAVDQT010000015">
    <property type="protein sequence ID" value="MDR6434748.1"/>
    <property type="molecule type" value="Genomic_DNA"/>
</dbReference>
<name>A0ABU1MFQ5_9HYPH</name>
<accession>A0ABU1MFQ5</accession>
<protein>
    <submittedName>
        <fullName evidence="5">AraC-like DNA-binding protein</fullName>
    </submittedName>
</protein>
<gene>
    <name evidence="5" type="ORF">J2782_004501</name>
</gene>
<dbReference type="InterPro" id="IPR018062">
    <property type="entry name" value="HTH_AraC-typ_CS"/>
</dbReference>
<keyword evidence="3" id="KW-0804">Transcription</keyword>
<dbReference type="InterPro" id="IPR009057">
    <property type="entry name" value="Homeodomain-like_sf"/>
</dbReference>
<dbReference type="InterPro" id="IPR018060">
    <property type="entry name" value="HTH_AraC"/>
</dbReference>
<proteinExistence type="predicted"/>
<evidence type="ECO:0000259" key="4">
    <source>
        <dbReference type="PROSITE" id="PS01124"/>
    </source>
</evidence>
<dbReference type="PANTHER" id="PTHR11019:SF199">
    <property type="entry name" value="HTH-TYPE TRANSCRIPTIONAL REGULATOR NIMR"/>
    <property type="match status" value="1"/>
</dbReference>
<keyword evidence="6" id="KW-1185">Reference proteome</keyword>
<feature type="domain" description="HTH araC/xylS-type" evidence="4">
    <location>
        <begin position="86"/>
        <end position="183"/>
    </location>
</feature>
<dbReference type="Pfam" id="PF12833">
    <property type="entry name" value="HTH_18"/>
    <property type="match status" value="1"/>
</dbReference>
<dbReference type="PANTHER" id="PTHR11019">
    <property type="entry name" value="HTH-TYPE TRANSCRIPTIONAL REGULATOR NIMR"/>
    <property type="match status" value="1"/>
</dbReference>
<sequence length="188" mass="21011">MVHSNVATANARLFFLFIEPGTAELPDRCCTLSLTPLVRELIIEMADHSEVARSDRELVTDLLLAGLQKMLIEDLHLPMTDEPRLNRIAMALTANPADRSTITNWAGRMAMSENSLARLVQQETGLTFGRWRQQFQIIVAIRSLSSGSTVQQVSHELGYESVSAFITMFKKALGSSPARYFRKLSQKS</sequence>
<dbReference type="PROSITE" id="PS00041">
    <property type="entry name" value="HTH_ARAC_FAMILY_1"/>
    <property type="match status" value="1"/>
</dbReference>
<evidence type="ECO:0000313" key="6">
    <source>
        <dbReference type="Proteomes" id="UP001184614"/>
    </source>
</evidence>
<reference evidence="5 6" key="1">
    <citation type="submission" date="2023-07" db="EMBL/GenBank/DDBJ databases">
        <title>Sorghum-associated microbial communities from plants grown in Nebraska, USA.</title>
        <authorList>
            <person name="Schachtman D."/>
        </authorList>
    </citation>
    <scope>NUCLEOTIDE SEQUENCE [LARGE SCALE GENOMIC DNA]</scope>
    <source>
        <strain evidence="5 6">DS1730</strain>
    </source>
</reference>
<evidence type="ECO:0000256" key="3">
    <source>
        <dbReference type="ARBA" id="ARBA00023163"/>
    </source>
</evidence>
<dbReference type="Gene3D" id="1.10.10.60">
    <property type="entry name" value="Homeodomain-like"/>
    <property type="match status" value="1"/>
</dbReference>
<organism evidence="5 6">
    <name type="scientific">Brucella pseudogrignonensis</name>
    <dbReference type="NCBI Taxonomy" id="419475"/>
    <lineage>
        <taxon>Bacteria</taxon>
        <taxon>Pseudomonadati</taxon>
        <taxon>Pseudomonadota</taxon>
        <taxon>Alphaproteobacteria</taxon>
        <taxon>Hyphomicrobiales</taxon>
        <taxon>Brucellaceae</taxon>
        <taxon>Brucella/Ochrobactrum group</taxon>
        <taxon>Brucella</taxon>
    </lineage>
</organism>
<evidence type="ECO:0000256" key="2">
    <source>
        <dbReference type="ARBA" id="ARBA00023125"/>
    </source>
</evidence>
<dbReference type="Proteomes" id="UP001184614">
    <property type="component" value="Unassembled WGS sequence"/>
</dbReference>
<dbReference type="SMART" id="SM00342">
    <property type="entry name" value="HTH_ARAC"/>
    <property type="match status" value="1"/>
</dbReference>
<dbReference type="SUPFAM" id="SSF46689">
    <property type="entry name" value="Homeodomain-like"/>
    <property type="match status" value="2"/>
</dbReference>
<dbReference type="InterPro" id="IPR020449">
    <property type="entry name" value="Tscrpt_reg_AraC-type_HTH"/>
</dbReference>